<accession>A0ABS2AHV8</accession>
<sequence>MLTRADSEVLAVWTAISRSAVDGREMYWGGREASDSLTDAHQLLCILRPATEASMFILDRPDQTRRDVARSLAALGDEIMIPIALVGYIRSYLERYTGADGRPVFSAPSHLRGKDVDDQLRSADVVPSYAASISLCLAAIGFLRVLGFSVRRADRQQEIREVESLASTRLTAAMIGLLRSFAVRALEPGTREAERLMAMLNREKGVPSRQVVSEFRTSLRQIVSRLRDDVTIGSGETTGVDRDNVLFECGWSWGIVQNAPLVDTSAEVAQPRNGLAEERPHLYHTATVVRAVADLVSERTRVLGLLSAEQLRLSQSVQLRWEIARAYWTTVATLGSGRWPIEDLPWQMVDGEESDLLSVVLAHIVTGSGLLSGSELTRLAQLLADLAGRGRVTSRATADDQAVSRHEPGELFRLYADDGIDAAWLAADYSPLLLSASIAMSARLGESSSVSGEQRREMGDLIQRVWRHLAARRITDGLHTGLWDQPAGAFGHVNRLYEGASWSFTYAVVHALVEAMQTAAETPRPSAGLQNQALEMIEEAEVLLGHAWTYANRGQTIEQEVARIARSLAEASTLADRRPATAIALATDALSLLHRLEVARTVDEQF</sequence>
<protein>
    <submittedName>
        <fullName evidence="1">Uncharacterized protein</fullName>
    </submittedName>
</protein>
<name>A0ABS2AHV8_9ACTN</name>
<proteinExistence type="predicted"/>
<keyword evidence="2" id="KW-1185">Reference proteome</keyword>
<dbReference type="EMBL" id="JAENHP010000010">
    <property type="protein sequence ID" value="MBM2619438.1"/>
    <property type="molecule type" value="Genomic_DNA"/>
</dbReference>
<dbReference type="RefSeq" id="WP_203379426.1">
    <property type="nucleotide sequence ID" value="NZ_JAENHP010000010.1"/>
</dbReference>
<dbReference type="InterPro" id="IPR049777">
    <property type="entry name" value="SCO2524-like"/>
</dbReference>
<gene>
    <name evidence="1" type="ORF">JIG36_28180</name>
</gene>
<comment type="caution">
    <text evidence="1">The sequence shown here is derived from an EMBL/GenBank/DDBJ whole genome shotgun (WGS) entry which is preliminary data.</text>
</comment>
<dbReference type="Proteomes" id="UP000632138">
    <property type="component" value="Unassembled WGS sequence"/>
</dbReference>
<organism evidence="1 2">
    <name type="scientific">Paractinoplanes ovalisporus</name>
    <dbReference type="NCBI Taxonomy" id="2810368"/>
    <lineage>
        <taxon>Bacteria</taxon>
        <taxon>Bacillati</taxon>
        <taxon>Actinomycetota</taxon>
        <taxon>Actinomycetes</taxon>
        <taxon>Micromonosporales</taxon>
        <taxon>Micromonosporaceae</taxon>
        <taxon>Paractinoplanes</taxon>
    </lineage>
</organism>
<evidence type="ECO:0000313" key="1">
    <source>
        <dbReference type="EMBL" id="MBM2619438.1"/>
    </source>
</evidence>
<evidence type="ECO:0000313" key="2">
    <source>
        <dbReference type="Proteomes" id="UP000632138"/>
    </source>
</evidence>
<reference evidence="1 2" key="1">
    <citation type="submission" date="2021-01" db="EMBL/GenBank/DDBJ databases">
        <title>Actinoplanes sp. nov. LDG1-06 isolated from lichen.</title>
        <authorList>
            <person name="Saeng-In P."/>
            <person name="Phongsopitanun W."/>
            <person name="Kanchanasin P."/>
            <person name="Yuki M."/>
            <person name="Kudo T."/>
            <person name="Ohkuma M."/>
            <person name="Tanasupawat S."/>
        </authorList>
    </citation>
    <scope>NUCLEOTIDE SEQUENCE [LARGE SCALE GENOMIC DNA]</scope>
    <source>
        <strain evidence="1 2">LDG1-06</strain>
    </source>
</reference>
<dbReference type="NCBIfam" id="NF040567">
    <property type="entry name" value="SCO2524_fam"/>
    <property type="match status" value="1"/>
</dbReference>